<dbReference type="AlphaFoldDB" id="A0A942U9M8"/>
<protein>
    <submittedName>
        <fullName evidence="3">Uncharacterized protein</fullName>
    </submittedName>
</protein>
<name>A0A942U9M8_9BACI</name>
<evidence type="ECO:0000256" key="1">
    <source>
        <dbReference type="SAM" id="Coils"/>
    </source>
</evidence>
<feature type="region of interest" description="Disordered" evidence="2">
    <location>
        <begin position="447"/>
        <end position="474"/>
    </location>
</feature>
<gene>
    <name evidence="3" type="ORF">KHA99_21005</name>
</gene>
<dbReference type="EMBL" id="JAGYPF010000004">
    <property type="protein sequence ID" value="MBS4214931.1"/>
    <property type="molecule type" value="Genomic_DNA"/>
</dbReference>
<organism evidence="3 4">
    <name type="scientific">Neobacillus rhizophilus</name>
    <dbReference type="NCBI Taxonomy" id="2833579"/>
    <lineage>
        <taxon>Bacteria</taxon>
        <taxon>Bacillati</taxon>
        <taxon>Bacillota</taxon>
        <taxon>Bacilli</taxon>
        <taxon>Bacillales</taxon>
        <taxon>Bacillaceae</taxon>
        <taxon>Neobacillus</taxon>
    </lineage>
</organism>
<evidence type="ECO:0000313" key="4">
    <source>
        <dbReference type="Proteomes" id="UP000679749"/>
    </source>
</evidence>
<proteinExistence type="predicted"/>
<accession>A0A942U9M8</accession>
<dbReference type="RefSeq" id="WP_213119431.1">
    <property type="nucleotide sequence ID" value="NZ_JAGYPF010000004.1"/>
</dbReference>
<feature type="coiled-coil region" evidence="1">
    <location>
        <begin position="12"/>
        <end position="85"/>
    </location>
</feature>
<evidence type="ECO:0000256" key="2">
    <source>
        <dbReference type="SAM" id="MobiDB-lite"/>
    </source>
</evidence>
<keyword evidence="1" id="KW-0175">Coiled coil</keyword>
<dbReference type="Proteomes" id="UP000679749">
    <property type="component" value="Unassembled WGS sequence"/>
</dbReference>
<comment type="caution">
    <text evidence="3">The sequence shown here is derived from an EMBL/GenBank/DDBJ whole genome shotgun (WGS) entry which is preliminary data.</text>
</comment>
<reference evidence="3" key="1">
    <citation type="submission" date="2021-05" db="EMBL/GenBank/DDBJ databases">
        <title>Novel Bacillus species.</title>
        <authorList>
            <person name="Liu G."/>
        </authorList>
    </citation>
    <scope>NUCLEOTIDE SEQUENCE</scope>
    <source>
        <strain evidence="3">FJAT-49825</strain>
    </source>
</reference>
<evidence type="ECO:0000313" key="3">
    <source>
        <dbReference type="EMBL" id="MBS4214931.1"/>
    </source>
</evidence>
<keyword evidence="4" id="KW-1185">Reference proteome</keyword>
<sequence>MKRLMSPINNILSLLENELQKLTAAYENKLHHLQLKIQAQETQMNELKKENRRLVAEVDSLLSDNRQFREQLSQLSKQNSEILDKSFQANAYHELIDELFLSSSLDDSLLILGYCLQALEHGHFDRVQYILELLNYKPNPLLHMDSRVNQMLESIFDKLIATGKKNFDEEVEKNIVCIFDLMSKLYHTHLKKQISQYLLDHYSQLWNFLLYANEPKSIIPFLRLLIKFELLVEFKKTMKQLIHSEWEFLDYHVSQEEFYIFIWYAFLIDMDQTLIDKAEESLKWLSEKQSTIELYTFMYDCINADKIKSKEKLNLLLDCFRQNEIFNDHEKHLILDKVDRALLHLVYESEAVPYFTGKLYIVKPDELQALIEMEKLQSKKMLVPLLRGKGVNIISRYIELPLYFKGKNSAFISTKTEYLVNQKYEPKVLRAKEYNKVIIPIKPSDVKQSTESFPWPSTEIQESQHSDSHEQPTLNESSDLKVLGYQITGQTRAKRWSILEKAVPKLGLKKVAYTIAYQVKLRKGQKNGFVKYKNAITEWEYDLDKLKKLYYKNDFTWPSV</sequence>